<name>A0A914HLJ4_GLORO</name>
<dbReference type="AlphaFoldDB" id="A0A914HLJ4"/>
<dbReference type="Proteomes" id="UP000887572">
    <property type="component" value="Unplaced"/>
</dbReference>
<evidence type="ECO:0000313" key="2">
    <source>
        <dbReference type="WBParaSite" id="Gr19_v10_g1897.t1"/>
    </source>
</evidence>
<keyword evidence="1" id="KW-1185">Reference proteome</keyword>
<accession>A0A914HLJ4</accession>
<reference evidence="2" key="1">
    <citation type="submission" date="2022-11" db="UniProtKB">
        <authorList>
            <consortium name="WormBaseParasite"/>
        </authorList>
    </citation>
    <scope>IDENTIFICATION</scope>
</reference>
<organism evidence="1 2">
    <name type="scientific">Globodera rostochiensis</name>
    <name type="common">Golden nematode worm</name>
    <name type="synonym">Heterodera rostochiensis</name>
    <dbReference type="NCBI Taxonomy" id="31243"/>
    <lineage>
        <taxon>Eukaryota</taxon>
        <taxon>Metazoa</taxon>
        <taxon>Ecdysozoa</taxon>
        <taxon>Nematoda</taxon>
        <taxon>Chromadorea</taxon>
        <taxon>Rhabditida</taxon>
        <taxon>Tylenchina</taxon>
        <taxon>Tylenchomorpha</taxon>
        <taxon>Tylenchoidea</taxon>
        <taxon>Heteroderidae</taxon>
        <taxon>Heteroderinae</taxon>
        <taxon>Globodera</taxon>
    </lineage>
</organism>
<sequence>MSDNPTKVEKRMKEIFVCDDVLFEVFEFCGHFVLGQKVALISDRFDRLADAHFKSMELSLGRLLIRRAKDGNGAQIVKRRLGKHRKRRLPIPQEPLPANVIGFESLTISYIDRSVIEFLQRIRRLFDSNGANVHIKTFINQSRSWQIIWHQIWPLINANICCLVLFLSTFNCLRRFSPTFLRDCAKLRLVKFYGPFPVFSTGDDNAMAEWLHTPRGDGLPKLFECDYRPERLEGLKMTFFNSTNPVNFIIRLWHCCSVDIVPFELRNNLTGERLVLRYFKDDNWLLVRCPIERDEDEWAKWEQEEAVRNLCRWNRIDIDFTDTDIGDDLFDANEGPIEPKKRKR</sequence>
<protein>
    <submittedName>
        <fullName evidence="2">F-box associated domain-containing protein</fullName>
    </submittedName>
</protein>
<dbReference type="WBParaSite" id="Gr19_v10_g1897.t1">
    <property type="protein sequence ID" value="Gr19_v10_g1897.t1"/>
    <property type="gene ID" value="Gr19_v10_g1897"/>
</dbReference>
<evidence type="ECO:0000313" key="1">
    <source>
        <dbReference type="Proteomes" id="UP000887572"/>
    </source>
</evidence>
<proteinExistence type="predicted"/>